<comment type="caution">
    <text evidence="1">The sequence shown here is derived from an EMBL/GenBank/DDBJ whole genome shotgun (WGS) entry which is preliminary data.</text>
</comment>
<protein>
    <submittedName>
        <fullName evidence="1">Uncharacterized protein</fullName>
    </submittedName>
</protein>
<dbReference type="RefSeq" id="WP_311576423.1">
    <property type="nucleotide sequence ID" value="NZ_JAVRIF010000001.1"/>
</dbReference>
<evidence type="ECO:0000313" key="2">
    <source>
        <dbReference type="Proteomes" id="UP001266357"/>
    </source>
</evidence>
<dbReference type="Proteomes" id="UP001266357">
    <property type="component" value="Unassembled WGS sequence"/>
</dbReference>
<gene>
    <name evidence="1" type="ORF">RM573_02005</name>
</gene>
<name>A0ABU2ZXK6_9GAMM</name>
<dbReference type="EMBL" id="JAVRIF010000001">
    <property type="protein sequence ID" value="MDT0602358.1"/>
    <property type="molecule type" value="Genomic_DNA"/>
</dbReference>
<sequence length="177" mass="20300">MTILGLQNLIQSATVEDTVDLKSICQKLKIKIRMDDSSQDLCKIGQNSDKQIIIWLNSSLDQKTKFTFVAIAVADYMLDSDRVCKQGVVYDMFFLRDLNANKATKLIMLATRLAMPEHIIEKLSNALEVQFSKDNKETFDADAYVRDSKFLPEFVRCAIKESTSIFLMDNLKNKYEH</sequence>
<proteinExistence type="predicted"/>
<evidence type="ECO:0000313" key="1">
    <source>
        <dbReference type="EMBL" id="MDT0602358.1"/>
    </source>
</evidence>
<keyword evidence="2" id="KW-1185">Reference proteome</keyword>
<accession>A0ABU2ZXK6</accession>
<reference evidence="1 2" key="1">
    <citation type="submission" date="2023-09" db="EMBL/GenBank/DDBJ databases">
        <authorList>
            <person name="Rey-Velasco X."/>
        </authorList>
    </citation>
    <scope>NUCLEOTIDE SEQUENCE [LARGE SCALE GENOMIC DNA]</scope>
    <source>
        <strain evidence="1 2">W431</strain>
    </source>
</reference>
<organism evidence="1 2">
    <name type="scientific">Thalassotalea castellviae</name>
    <dbReference type="NCBI Taxonomy" id="3075612"/>
    <lineage>
        <taxon>Bacteria</taxon>
        <taxon>Pseudomonadati</taxon>
        <taxon>Pseudomonadota</taxon>
        <taxon>Gammaproteobacteria</taxon>
        <taxon>Alteromonadales</taxon>
        <taxon>Colwelliaceae</taxon>
        <taxon>Thalassotalea</taxon>
    </lineage>
</organism>